<dbReference type="SUPFAM" id="SSF88946">
    <property type="entry name" value="Sigma2 domain of RNA polymerase sigma factors"/>
    <property type="match status" value="1"/>
</dbReference>
<dbReference type="PANTHER" id="PTHR43133">
    <property type="entry name" value="RNA POLYMERASE ECF-TYPE SIGMA FACTO"/>
    <property type="match status" value="1"/>
</dbReference>
<proteinExistence type="inferred from homology"/>
<evidence type="ECO:0000256" key="5">
    <source>
        <dbReference type="ARBA" id="ARBA00023163"/>
    </source>
</evidence>
<dbReference type="AlphaFoldDB" id="A0A2R5EKU8"/>
<evidence type="ECO:0000256" key="4">
    <source>
        <dbReference type="ARBA" id="ARBA00023125"/>
    </source>
</evidence>
<feature type="domain" description="RNA polymerase sigma-70 region 2" evidence="6">
    <location>
        <begin position="30"/>
        <end position="96"/>
    </location>
</feature>
<dbReference type="InterPro" id="IPR039425">
    <property type="entry name" value="RNA_pol_sigma-70-like"/>
</dbReference>
<dbReference type="Gene3D" id="1.10.1740.10">
    <property type="match status" value="1"/>
</dbReference>
<dbReference type="Pfam" id="PF04542">
    <property type="entry name" value="Sigma70_r2"/>
    <property type="match status" value="1"/>
</dbReference>
<protein>
    <submittedName>
        <fullName evidence="8">RNA polymerase</fullName>
    </submittedName>
</protein>
<dbReference type="Proteomes" id="UP000245202">
    <property type="component" value="Unassembled WGS sequence"/>
</dbReference>
<dbReference type="SUPFAM" id="SSF88659">
    <property type="entry name" value="Sigma3 and sigma4 domains of RNA polymerase sigma factors"/>
    <property type="match status" value="1"/>
</dbReference>
<keyword evidence="3" id="KW-0731">Sigma factor</keyword>
<name>A0A2R5EKU8_9BACL</name>
<comment type="caution">
    <text evidence="8">The sequence shown here is derived from an EMBL/GenBank/DDBJ whole genome shotgun (WGS) entry which is preliminary data.</text>
</comment>
<dbReference type="GO" id="GO:0016987">
    <property type="term" value="F:sigma factor activity"/>
    <property type="evidence" value="ECO:0007669"/>
    <property type="project" value="UniProtKB-KW"/>
</dbReference>
<sequence>MEAGPMKDIDWSPWLIRMSRGDEEAFRTVYEATRNHAYRLIHYLSPRKEDVGDIMSEVYIELMRSADKYRSEQPFTAWFNGLIVRQVRNWKRKSWRIFRIAEKLQTLAGQSWDGRAEARLSAVGDRMELEPLLGILSHKAREILVLRYYQDCSLEEIAELLDIPLGTVKSRHHHALKQLRRRFEEIQGGKERNGYVY</sequence>
<keyword evidence="4" id="KW-0238">DNA-binding</keyword>
<comment type="similarity">
    <text evidence="1">Belongs to the sigma-70 factor family. ECF subfamily.</text>
</comment>
<keyword evidence="5" id="KW-0804">Transcription</keyword>
<dbReference type="GO" id="GO:0006352">
    <property type="term" value="P:DNA-templated transcription initiation"/>
    <property type="evidence" value="ECO:0007669"/>
    <property type="project" value="InterPro"/>
</dbReference>
<evidence type="ECO:0000313" key="8">
    <source>
        <dbReference type="EMBL" id="GBG07252.1"/>
    </source>
</evidence>
<dbReference type="InterPro" id="IPR014284">
    <property type="entry name" value="RNA_pol_sigma-70_dom"/>
</dbReference>
<dbReference type="InterPro" id="IPR013324">
    <property type="entry name" value="RNA_pol_sigma_r3/r4-like"/>
</dbReference>
<dbReference type="CDD" id="cd06171">
    <property type="entry name" value="Sigma70_r4"/>
    <property type="match status" value="1"/>
</dbReference>
<dbReference type="InterPro" id="IPR013325">
    <property type="entry name" value="RNA_pol_sigma_r2"/>
</dbReference>
<evidence type="ECO:0000259" key="7">
    <source>
        <dbReference type="Pfam" id="PF04545"/>
    </source>
</evidence>
<evidence type="ECO:0000256" key="2">
    <source>
        <dbReference type="ARBA" id="ARBA00023015"/>
    </source>
</evidence>
<dbReference type="EMBL" id="BDQX01000084">
    <property type="protein sequence ID" value="GBG07252.1"/>
    <property type="molecule type" value="Genomic_DNA"/>
</dbReference>
<dbReference type="NCBIfam" id="TIGR02937">
    <property type="entry name" value="sigma70-ECF"/>
    <property type="match status" value="1"/>
</dbReference>
<evidence type="ECO:0000256" key="1">
    <source>
        <dbReference type="ARBA" id="ARBA00010641"/>
    </source>
</evidence>
<reference evidence="8 9" key="1">
    <citation type="submission" date="2017-08" db="EMBL/GenBank/DDBJ databases">
        <title>Substantial Increase in Enzyme Production by Combined Drug-Resistance Mutations in Paenibacillus agaridevorans.</title>
        <authorList>
            <person name="Tanaka Y."/>
            <person name="Funane K."/>
            <person name="Hosaka T."/>
            <person name="Shiwa Y."/>
            <person name="Fujita N."/>
            <person name="Miyazaki T."/>
            <person name="Yoshikawa H."/>
            <person name="Murakami K."/>
            <person name="Kasahara K."/>
            <person name="Inaoka T."/>
            <person name="Hiraga Y."/>
            <person name="Ochi K."/>
        </authorList>
    </citation>
    <scope>NUCLEOTIDE SEQUENCE [LARGE SCALE GENOMIC DNA]</scope>
    <source>
        <strain evidence="8 9">T-3040</strain>
    </source>
</reference>
<dbReference type="InterPro" id="IPR007627">
    <property type="entry name" value="RNA_pol_sigma70_r2"/>
</dbReference>
<dbReference type="Gene3D" id="1.10.10.10">
    <property type="entry name" value="Winged helix-like DNA-binding domain superfamily/Winged helix DNA-binding domain"/>
    <property type="match status" value="1"/>
</dbReference>
<dbReference type="Pfam" id="PF04545">
    <property type="entry name" value="Sigma70_r4"/>
    <property type="match status" value="1"/>
</dbReference>
<dbReference type="InterPro" id="IPR007630">
    <property type="entry name" value="RNA_pol_sigma70_r4"/>
</dbReference>
<organism evidence="8 9">
    <name type="scientific">Paenibacillus agaridevorans</name>
    <dbReference type="NCBI Taxonomy" id="171404"/>
    <lineage>
        <taxon>Bacteria</taxon>
        <taxon>Bacillati</taxon>
        <taxon>Bacillota</taxon>
        <taxon>Bacilli</taxon>
        <taxon>Bacillales</taxon>
        <taxon>Paenibacillaceae</taxon>
        <taxon>Paenibacillus</taxon>
    </lineage>
</organism>
<gene>
    <name evidence="8" type="ORF">PAT3040_01800</name>
</gene>
<evidence type="ECO:0000256" key="3">
    <source>
        <dbReference type="ARBA" id="ARBA00023082"/>
    </source>
</evidence>
<feature type="domain" description="RNA polymerase sigma-70 region 4" evidence="7">
    <location>
        <begin position="133"/>
        <end position="180"/>
    </location>
</feature>
<keyword evidence="2" id="KW-0805">Transcription regulation</keyword>
<dbReference type="GO" id="GO:0003677">
    <property type="term" value="F:DNA binding"/>
    <property type="evidence" value="ECO:0007669"/>
    <property type="project" value="UniProtKB-KW"/>
</dbReference>
<dbReference type="InterPro" id="IPR036388">
    <property type="entry name" value="WH-like_DNA-bd_sf"/>
</dbReference>
<keyword evidence="9" id="KW-1185">Reference proteome</keyword>
<evidence type="ECO:0000313" key="9">
    <source>
        <dbReference type="Proteomes" id="UP000245202"/>
    </source>
</evidence>
<accession>A0A2R5EKU8</accession>
<dbReference type="PANTHER" id="PTHR43133:SF60">
    <property type="entry name" value="RNA POLYMERASE SIGMA FACTOR SIGV"/>
    <property type="match status" value="1"/>
</dbReference>
<evidence type="ECO:0000259" key="6">
    <source>
        <dbReference type="Pfam" id="PF04542"/>
    </source>
</evidence>